<dbReference type="OrthoDB" id="9802489at2"/>
<dbReference type="Proteomes" id="UP000245391">
    <property type="component" value="Unassembled WGS sequence"/>
</dbReference>
<evidence type="ECO:0000259" key="2">
    <source>
        <dbReference type="Pfam" id="PF07883"/>
    </source>
</evidence>
<dbReference type="PANTHER" id="PTHR43698">
    <property type="entry name" value="RIBD C-TERMINAL DOMAIN CONTAINING PROTEIN"/>
    <property type="match status" value="1"/>
</dbReference>
<proteinExistence type="predicted"/>
<accession>A0A317EV24</accession>
<dbReference type="InterPro" id="IPR011051">
    <property type="entry name" value="RmlC_Cupin_sf"/>
</dbReference>
<keyword evidence="4" id="KW-1185">Reference proteome</keyword>
<sequence>MKLKTILFTALIAMGVTNCWAQEQGNGDIFPKGKLTQANFTGTVYVQPLLPRDSIFNLVAGSVTFSPGARSYWHTHNAGQILMVISGTGYTQQKGKPIQIIHKGEVITCPPNVEHWHGASPGSSMTHLSLNPNADKGVVTWLRPVTDGEYNGEIAKQ</sequence>
<evidence type="ECO:0000313" key="3">
    <source>
        <dbReference type="EMBL" id="PWS29767.1"/>
    </source>
</evidence>
<feature type="signal peptide" evidence="1">
    <location>
        <begin position="1"/>
        <end position="21"/>
    </location>
</feature>
<dbReference type="AlphaFoldDB" id="A0A317EV24"/>
<gene>
    <name evidence="3" type="ORF">DF947_21625</name>
</gene>
<dbReference type="Gene3D" id="2.60.120.10">
    <property type="entry name" value="Jelly Rolls"/>
    <property type="match status" value="1"/>
</dbReference>
<keyword evidence="1" id="KW-0732">Signal</keyword>
<dbReference type="SUPFAM" id="SSF51182">
    <property type="entry name" value="RmlC-like cupins"/>
    <property type="match status" value="1"/>
</dbReference>
<dbReference type="Pfam" id="PF07883">
    <property type="entry name" value="Cupin_2"/>
    <property type="match status" value="1"/>
</dbReference>
<comment type="caution">
    <text evidence="3">The sequence shown here is derived from an EMBL/GenBank/DDBJ whole genome shotgun (WGS) entry which is preliminary data.</text>
</comment>
<protein>
    <submittedName>
        <fullName evidence="3">Cupin domain-containing protein</fullName>
    </submittedName>
</protein>
<evidence type="ECO:0000256" key="1">
    <source>
        <dbReference type="SAM" id="SignalP"/>
    </source>
</evidence>
<dbReference type="InterPro" id="IPR013096">
    <property type="entry name" value="Cupin_2"/>
</dbReference>
<dbReference type="EMBL" id="QGNY01000011">
    <property type="protein sequence ID" value="PWS29767.1"/>
    <property type="molecule type" value="Genomic_DNA"/>
</dbReference>
<dbReference type="InterPro" id="IPR047263">
    <property type="entry name" value="HNL-like_cupin"/>
</dbReference>
<dbReference type="CDD" id="cd02233">
    <property type="entry name" value="cupin_HNL-like"/>
    <property type="match status" value="1"/>
</dbReference>
<dbReference type="RefSeq" id="WP_109932820.1">
    <property type="nucleotide sequence ID" value="NZ_QGNY01000011.1"/>
</dbReference>
<organism evidence="3 4">
    <name type="scientific">Pedobacter paludis</name>
    <dbReference type="NCBI Taxonomy" id="2203212"/>
    <lineage>
        <taxon>Bacteria</taxon>
        <taxon>Pseudomonadati</taxon>
        <taxon>Bacteroidota</taxon>
        <taxon>Sphingobacteriia</taxon>
        <taxon>Sphingobacteriales</taxon>
        <taxon>Sphingobacteriaceae</taxon>
        <taxon>Pedobacter</taxon>
    </lineage>
</organism>
<dbReference type="PANTHER" id="PTHR43698:SF1">
    <property type="entry name" value="BLL4564 PROTEIN"/>
    <property type="match status" value="1"/>
</dbReference>
<feature type="chain" id="PRO_5016332915" evidence="1">
    <location>
        <begin position="22"/>
        <end position="157"/>
    </location>
</feature>
<name>A0A317EV24_9SPHI</name>
<reference evidence="4" key="1">
    <citation type="submission" date="2018-05" db="EMBL/GenBank/DDBJ databases">
        <title>Pedobacter paludis sp. nov., isolated from wetland soil.</title>
        <authorList>
            <person name="Zhang Y."/>
        </authorList>
    </citation>
    <scope>NUCLEOTIDE SEQUENCE [LARGE SCALE GENOMIC DNA]</scope>
    <source>
        <strain evidence="4">R-8</strain>
    </source>
</reference>
<evidence type="ECO:0000313" key="4">
    <source>
        <dbReference type="Proteomes" id="UP000245391"/>
    </source>
</evidence>
<dbReference type="InterPro" id="IPR014710">
    <property type="entry name" value="RmlC-like_jellyroll"/>
</dbReference>
<feature type="domain" description="Cupin type-2" evidence="2">
    <location>
        <begin position="63"/>
        <end position="120"/>
    </location>
</feature>